<evidence type="ECO:0000256" key="2">
    <source>
        <dbReference type="ARBA" id="ARBA00022884"/>
    </source>
</evidence>
<dbReference type="HAMAP" id="MF_00023">
    <property type="entry name" value="SmpB"/>
    <property type="match status" value="1"/>
</dbReference>
<dbReference type="CDD" id="cd09294">
    <property type="entry name" value="SmpB"/>
    <property type="match status" value="1"/>
</dbReference>
<dbReference type="SUPFAM" id="SSF74982">
    <property type="entry name" value="Small protein B (SmpB)"/>
    <property type="match status" value="1"/>
</dbReference>
<protein>
    <recommendedName>
        <fullName evidence="3">SsrA-binding protein</fullName>
    </recommendedName>
    <alternativeName>
        <fullName evidence="3">Small protein B</fullName>
    </alternativeName>
</protein>
<dbReference type="AlphaFoldDB" id="A0A066UJX8"/>
<dbReference type="GO" id="GO:0070930">
    <property type="term" value="P:trans-translation-dependent protein tagging"/>
    <property type="evidence" value="ECO:0007669"/>
    <property type="project" value="TreeGrafter"/>
</dbReference>
<dbReference type="InterPro" id="IPR000037">
    <property type="entry name" value="SsrA-bd_prot"/>
</dbReference>
<dbReference type="InterPro" id="IPR023620">
    <property type="entry name" value="SmpB"/>
</dbReference>
<comment type="subcellular location">
    <subcellularLocation>
        <location evidence="3">Cytoplasm</location>
    </subcellularLocation>
    <text evidence="3">The tmRNA-SmpB complex associates with stalled 70S ribosomes.</text>
</comment>
<keyword evidence="1 3" id="KW-0963">Cytoplasm</keyword>
<organism evidence="4 5">
    <name type="scientific">Moraxella bovoculi 237</name>
    <dbReference type="NCBI Taxonomy" id="743974"/>
    <lineage>
        <taxon>Bacteria</taxon>
        <taxon>Pseudomonadati</taxon>
        <taxon>Pseudomonadota</taxon>
        <taxon>Gammaproteobacteria</taxon>
        <taxon>Moraxellales</taxon>
        <taxon>Moraxellaceae</taxon>
        <taxon>Moraxella</taxon>
    </lineage>
</organism>
<keyword evidence="2 3" id="KW-0694">RNA-binding</keyword>
<dbReference type="PANTHER" id="PTHR30308">
    <property type="entry name" value="TMRNA-BINDING COMPONENT OF TRANS-TRANSLATION TAGGING COMPLEX"/>
    <property type="match status" value="1"/>
</dbReference>
<evidence type="ECO:0000256" key="1">
    <source>
        <dbReference type="ARBA" id="ARBA00022490"/>
    </source>
</evidence>
<dbReference type="EMBL" id="AOMT01000035">
    <property type="protein sequence ID" value="KDN24533.1"/>
    <property type="molecule type" value="Genomic_DNA"/>
</dbReference>
<dbReference type="Pfam" id="PF01668">
    <property type="entry name" value="SmpB"/>
    <property type="match status" value="1"/>
</dbReference>
<sequence>MAKKPSNQICANKKARHEYFIEETFEAGLALEGWEVKAIRAGKMAITDAYVIFKNGEAFLFGAHIQPLLTSSTHINPDNIRTRKLLLNRREIDKLFGMVNQKGYAVVPLSCYWKSSRVKCEIALAKGKKLHDKRATLKERDWQMDKKRGFKADLR</sequence>
<gene>
    <name evidence="3 4" type="primary">smpB</name>
    <name evidence="4" type="ORF">MBO_08806</name>
</gene>
<name>A0A066UJX8_9GAMM</name>
<dbReference type="PANTHER" id="PTHR30308:SF2">
    <property type="entry name" value="SSRA-BINDING PROTEIN"/>
    <property type="match status" value="1"/>
</dbReference>
<dbReference type="OrthoDB" id="9805462at2"/>
<dbReference type="eggNOG" id="COG0691">
    <property type="taxonomic scope" value="Bacteria"/>
</dbReference>
<keyword evidence="5" id="KW-1185">Reference proteome</keyword>
<dbReference type="GO" id="GO:0070929">
    <property type="term" value="P:trans-translation"/>
    <property type="evidence" value="ECO:0007669"/>
    <property type="project" value="UniProtKB-UniRule"/>
</dbReference>
<dbReference type="NCBIfam" id="NF003843">
    <property type="entry name" value="PRK05422.1"/>
    <property type="match status" value="1"/>
</dbReference>
<dbReference type="GO" id="GO:0005829">
    <property type="term" value="C:cytosol"/>
    <property type="evidence" value="ECO:0007669"/>
    <property type="project" value="TreeGrafter"/>
</dbReference>
<comment type="function">
    <text evidence="3">Required for rescue of stalled ribosomes mediated by trans-translation. Binds to transfer-messenger RNA (tmRNA), required for stable association of tmRNA with ribosomes. tmRNA and SmpB together mimic tRNA shape, replacing the anticodon stem-loop with SmpB. tmRNA is encoded by the ssrA gene; the 2 termini fold to resemble tRNA(Ala) and it encodes a 'tag peptide', a short internal open reading frame. During trans-translation Ala-aminoacylated tmRNA acts like a tRNA, entering the A-site of stalled ribosomes, displacing the stalled mRNA. The ribosome then switches to translate the ORF on the tmRNA; the nascent peptide is terminated with the 'tag peptide' encoded by the tmRNA and targeted for degradation. The ribosome is freed to recommence translation, which seems to be the essential function of trans-translation.</text>
</comment>
<comment type="caution">
    <text evidence="4">The sequence shown here is derived from an EMBL/GenBank/DDBJ whole genome shotgun (WGS) entry which is preliminary data.</text>
</comment>
<proteinExistence type="inferred from homology"/>
<dbReference type="RefSeq" id="WP_036366794.1">
    <property type="nucleotide sequence ID" value="NZ_AOMT01000035.1"/>
</dbReference>
<evidence type="ECO:0000313" key="4">
    <source>
        <dbReference type="EMBL" id="KDN24533.1"/>
    </source>
</evidence>
<evidence type="ECO:0000256" key="3">
    <source>
        <dbReference type="HAMAP-Rule" id="MF_00023"/>
    </source>
</evidence>
<dbReference type="Proteomes" id="UP000035860">
    <property type="component" value="Unassembled WGS sequence"/>
</dbReference>
<evidence type="ECO:0000313" key="5">
    <source>
        <dbReference type="Proteomes" id="UP000035860"/>
    </source>
</evidence>
<accession>A0A066UJX8</accession>
<dbReference type="PROSITE" id="PS01317">
    <property type="entry name" value="SSRP"/>
    <property type="match status" value="1"/>
</dbReference>
<reference evidence="4 5" key="1">
    <citation type="journal article" date="2014" name="Genome Announc.">
        <title>Draft Genome Sequence of Moraxella bovoculi Strain 237T (ATCC BAA-1259T) Isolated from a Calf with Infectious Bovine Keratoconjunctivitis.</title>
        <authorList>
            <person name="Calcutt M.J."/>
            <person name="Foecking M.F."/>
            <person name="Martin N.T."/>
            <person name="Mhlanga-Mutangadura T."/>
            <person name="Reilly T.J."/>
        </authorList>
    </citation>
    <scope>NUCLEOTIDE SEQUENCE [LARGE SCALE GENOMIC DNA]</scope>
    <source>
        <strain evidence="4 5">237</strain>
    </source>
</reference>
<dbReference type="GO" id="GO:0003723">
    <property type="term" value="F:RNA binding"/>
    <property type="evidence" value="ECO:0007669"/>
    <property type="project" value="UniProtKB-UniRule"/>
</dbReference>
<dbReference type="InterPro" id="IPR020081">
    <property type="entry name" value="SsrA-bd_prot_CS"/>
</dbReference>
<dbReference type="NCBIfam" id="TIGR00086">
    <property type="entry name" value="smpB"/>
    <property type="match status" value="1"/>
</dbReference>
<dbReference type="Gene3D" id="2.40.280.10">
    <property type="match status" value="1"/>
</dbReference>
<comment type="similarity">
    <text evidence="3">Belongs to the SmpB family.</text>
</comment>